<evidence type="ECO:0000313" key="1">
    <source>
        <dbReference type="EMBL" id="KAF0022345.1"/>
    </source>
</evidence>
<name>A0A6A4RQ99_SCOMX</name>
<dbReference type="EMBL" id="VEVO01000032">
    <property type="protein sequence ID" value="KAF0022345.1"/>
    <property type="molecule type" value="Genomic_DNA"/>
</dbReference>
<evidence type="ECO:0000313" key="2">
    <source>
        <dbReference type="Proteomes" id="UP000438429"/>
    </source>
</evidence>
<proteinExistence type="predicted"/>
<protein>
    <submittedName>
        <fullName evidence="1">Uncharacterized protein</fullName>
    </submittedName>
</protein>
<dbReference type="AlphaFoldDB" id="A0A6A4RQ99"/>
<dbReference type="Proteomes" id="UP000438429">
    <property type="component" value="Unassembled WGS sequence"/>
</dbReference>
<sequence length="106" mass="11556">MRPPAVVSQFIHFDWLTANLLHGRHVIAFTVEQPVEAMETANVAVSGDRRRRPAGGERCAVGGAGFIHFHERCANQYPAAIPDFDHLFGKLTICDASFKPAPEGSA</sequence>
<organism evidence="1 2">
    <name type="scientific">Scophthalmus maximus</name>
    <name type="common">Turbot</name>
    <name type="synonym">Psetta maxima</name>
    <dbReference type="NCBI Taxonomy" id="52904"/>
    <lineage>
        <taxon>Eukaryota</taxon>
        <taxon>Metazoa</taxon>
        <taxon>Chordata</taxon>
        <taxon>Craniata</taxon>
        <taxon>Vertebrata</taxon>
        <taxon>Euteleostomi</taxon>
        <taxon>Actinopterygii</taxon>
        <taxon>Neopterygii</taxon>
        <taxon>Teleostei</taxon>
        <taxon>Neoteleostei</taxon>
        <taxon>Acanthomorphata</taxon>
        <taxon>Carangaria</taxon>
        <taxon>Pleuronectiformes</taxon>
        <taxon>Pleuronectoidei</taxon>
        <taxon>Scophthalmidae</taxon>
        <taxon>Scophthalmus</taxon>
    </lineage>
</organism>
<comment type="caution">
    <text evidence="1">The sequence shown here is derived from an EMBL/GenBank/DDBJ whole genome shotgun (WGS) entry which is preliminary data.</text>
</comment>
<accession>A0A6A4RQ99</accession>
<gene>
    <name evidence="1" type="ORF">F2P81_025410</name>
</gene>
<reference evidence="1 2" key="1">
    <citation type="submission" date="2019-06" db="EMBL/GenBank/DDBJ databases">
        <title>Draft genomes of female and male turbot (Scophthalmus maximus).</title>
        <authorList>
            <person name="Xu H."/>
            <person name="Xu X.-W."/>
            <person name="Shao C."/>
            <person name="Chen S."/>
        </authorList>
    </citation>
    <scope>NUCLEOTIDE SEQUENCE [LARGE SCALE GENOMIC DNA]</scope>
    <source>
        <strain evidence="1">Ysfricsl-2016a</strain>
        <tissue evidence="1">Blood</tissue>
    </source>
</reference>